<evidence type="ECO:0000313" key="2">
    <source>
        <dbReference type="EMBL" id="KAG2650926.1"/>
    </source>
</evidence>
<evidence type="ECO:0000313" key="3">
    <source>
        <dbReference type="Proteomes" id="UP000823388"/>
    </source>
</evidence>
<keyword evidence="3" id="KW-1185">Reference proteome</keyword>
<dbReference type="AlphaFoldDB" id="A0A8T0WZ54"/>
<sequence length="78" mass="8719">MALAKSKDARTIMWFLVAVLIVATVMSPCLAEECFKIVGCTDVSCNRMCWLHNYGDNPRTVCRSALPSPWDTCCCSKR</sequence>
<gene>
    <name evidence="2" type="ORF">PVAP13_1NG157300</name>
</gene>
<accession>A0A8T0WZ54</accession>
<evidence type="ECO:0000256" key="1">
    <source>
        <dbReference type="SAM" id="SignalP"/>
    </source>
</evidence>
<feature type="chain" id="PRO_5035778552" evidence="1">
    <location>
        <begin position="32"/>
        <end position="78"/>
    </location>
</feature>
<comment type="caution">
    <text evidence="2">The sequence shown here is derived from an EMBL/GenBank/DDBJ whole genome shotgun (WGS) entry which is preliminary data.</text>
</comment>
<keyword evidence="1" id="KW-0732">Signal</keyword>
<name>A0A8T0WZ54_PANVG</name>
<dbReference type="EMBL" id="CM029038">
    <property type="protein sequence ID" value="KAG2650926.1"/>
    <property type="molecule type" value="Genomic_DNA"/>
</dbReference>
<feature type="signal peptide" evidence="1">
    <location>
        <begin position="1"/>
        <end position="31"/>
    </location>
</feature>
<reference evidence="2" key="1">
    <citation type="submission" date="2020-05" db="EMBL/GenBank/DDBJ databases">
        <title>WGS assembly of Panicum virgatum.</title>
        <authorList>
            <person name="Lovell J.T."/>
            <person name="Jenkins J."/>
            <person name="Shu S."/>
            <person name="Juenger T.E."/>
            <person name="Schmutz J."/>
        </authorList>
    </citation>
    <scope>NUCLEOTIDE SEQUENCE</scope>
    <source>
        <strain evidence="2">AP13</strain>
    </source>
</reference>
<organism evidence="2 3">
    <name type="scientific">Panicum virgatum</name>
    <name type="common">Blackwell switchgrass</name>
    <dbReference type="NCBI Taxonomy" id="38727"/>
    <lineage>
        <taxon>Eukaryota</taxon>
        <taxon>Viridiplantae</taxon>
        <taxon>Streptophyta</taxon>
        <taxon>Embryophyta</taxon>
        <taxon>Tracheophyta</taxon>
        <taxon>Spermatophyta</taxon>
        <taxon>Magnoliopsida</taxon>
        <taxon>Liliopsida</taxon>
        <taxon>Poales</taxon>
        <taxon>Poaceae</taxon>
        <taxon>PACMAD clade</taxon>
        <taxon>Panicoideae</taxon>
        <taxon>Panicodae</taxon>
        <taxon>Paniceae</taxon>
        <taxon>Panicinae</taxon>
        <taxon>Panicum</taxon>
        <taxon>Panicum sect. Hiantes</taxon>
    </lineage>
</organism>
<dbReference type="Proteomes" id="UP000823388">
    <property type="component" value="Chromosome 1N"/>
</dbReference>
<proteinExistence type="predicted"/>
<protein>
    <submittedName>
        <fullName evidence="2">Uncharacterized protein</fullName>
    </submittedName>
</protein>